<dbReference type="Proteomes" id="UP000283589">
    <property type="component" value="Unassembled WGS sequence"/>
</dbReference>
<evidence type="ECO:0000313" key="2">
    <source>
        <dbReference type="EMBL" id="RGV30748.1"/>
    </source>
</evidence>
<accession>A0A412WU46</accession>
<dbReference type="InterPro" id="IPR010982">
    <property type="entry name" value="Lambda_DNA-bd_dom_sf"/>
</dbReference>
<comment type="caution">
    <text evidence="2">The sequence shown here is derived from an EMBL/GenBank/DDBJ whole genome shotgun (WGS) entry which is preliminary data.</text>
</comment>
<feature type="domain" description="HTH cro/C1-type" evidence="1">
    <location>
        <begin position="13"/>
        <end position="70"/>
    </location>
</feature>
<organism evidence="2 3">
    <name type="scientific">Butyricimonas virosa</name>
    <dbReference type="NCBI Taxonomy" id="544645"/>
    <lineage>
        <taxon>Bacteria</taxon>
        <taxon>Pseudomonadati</taxon>
        <taxon>Bacteroidota</taxon>
        <taxon>Bacteroidia</taxon>
        <taxon>Bacteroidales</taxon>
        <taxon>Odoribacteraceae</taxon>
        <taxon>Butyricimonas</taxon>
    </lineage>
</organism>
<name>A0A412WU46_9BACT</name>
<reference evidence="2 3" key="1">
    <citation type="submission" date="2018-08" db="EMBL/GenBank/DDBJ databases">
        <title>A genome reference for cultivated species of the human gut microbiota.</title>
        <authorList>
            <person name="Zou Y."/>
            <person name="Xue W."/>
            <person name="Luo G."/>
        </authorList>
    </citation>
    <scope>NUCLEOTIDE SEQUENCE [LARGE SCALE GENOMIC DNA]</scope>
    <source>
        <strain evidence="2 3">AF14-49</strain>
    </source>
</reference>
<dbReference type="CDD" id="cd00093">
    <property type="entry name" value="HTH_XRE"/>
    <property type="match status" value="1"/>
</dbReference>
<dbReference type="Gene3D" id="1.10.260.40">
    <property type="entry name" value="lambda repressor-like DNA-binding domains"/>
    <property type="match status" value="1"/>
</dbReference>
<dbReference type="PROSITE" id="PS50943">
    <property type="entry name" value="HTH_CROC1"/>
    <property type="match status" value="1"/>
</dbReference>
<dbReference type="Pfam" id="PF01381">
    <property type="entry name" value="HTH_3"/>
    <property type="match status" value="1"/>
</dbReference>
<sequence length="104" mass="12401">MKTTLDKYITERVKQIREEKGLTREQVDNKLGFAPESNYVSHIERDDEKSYNLYHLNELAKIFGCAIADFLPHPPQKENSLKEYRDYIAEARRKAKEEREKQKK</sequence>
<dbReference type="SMART" id="SM00530">
    <property type="entry name" value="HTH_XRE"/>
    <property type="match status" value="1"/>
</dbReference>
<dbReference type="RefSeq" id="WP_118261608.1">
    <property type="nucleotide sequence ID" value="NZ_CALBWO010000044.1"/>
</dbReference>
<gene>
    <name evidence="2" type="ORF">DWW18_20165</name>
</gene>
<dbReference type="SUPFAM" id="SSF47413">
    <property type="entry name" value="lambda repressor-like DNA-binding domains"/>
    <property type="match status" value="1"/>
</dbReference>
<evidence type="ECO:0000259" key="1">
    <source>
        <dbReference type="PROSITE" id="PS50943"/>
    </source>
</evidence>
<evidence type="ECO:0000313" key="3">
    <source>
        <dbReference type="Proteomes" id="UP000283589"/>
    </source>
</evidence>
<dbReference type="AlphaFoldDB" id="A0A412WU46"/>
<proteinExistence type="predicted"/>
<dbReference type="GO" id="GO:0003677">
    <property type="term" value="F:DNA binding"/>
    <property type="evidence" value="ECO:0007669"/>
    <property type="project" value="InterPro"/>
</dbReference>
<dbReference type="EMBL" id="QRZA01000052">
    <property type="protein sequence ID" value="RGV30748.1"/>
    <property type="molecule type" value="Genomic_DNA"/>
</dbReference>
<protein>
    <submittedName>
        <fullName evidence="2">XRE family transcriptional regulator</fullName>
    </submittedName>
</protein>
<dbReference type="InterPro" id="IPR001387">
    <property type="entry name" value="Cro/C1-type_HTH"/>
</dbReference>